<dbReference type="RefSeq" id="XP_025049536.1">
    <property type="nucleotide sequence ID" value="XM_025193751.1"/>
</dbReference>
<feature type="compositionally biased region" description="Polar residues" evidence="1">
    <location>
        <begin position="380"/>
        <end position="393"/>
    </location>
</feature>
<feature type="region of interest" description="Disordered" evidence="1">
    <location>
        <begin position="61"/>
        <end position="105"/>
    </location>
</feature>
<dbReference type="InParanoid" id="A0A3Q0FPF2"/>
<feature type="domain" description="CAP-Gly" evidence="2">
    <location>
        <begin position="2174"/>
        <end position="2216"/>
    </location>
</feature>
<feature type="compositionally biased region" description="Basic and acidic residues" evidence="1">
    <location>
        <begin position="365"/>
        <end position="379"/>
    </location>
</feature>
<feature type="region of interest" description="Disordered" evidence="1">
    <location>
        <begin position="179"/>
        <end position="213"/>
    </location>
</feature>
<feature type="region of interest" description="Disordered" evidence="1">
    <location>
        <begin position="1055"/>
        <end position="1159"/>
    </location>
</feature>
<feature type="compositionally biased region" description="Polar residues" evidence="1">
    <location>
        <begin position="510"/>
        <end position="519"/>
    </location>
</feature>
<dbReference type="GO" id="GO:0008017">
    <property type="term" value="F:microtubule binding"/>
    <property type="evidence" value="ECO:0007669"/>
    <property type="project" value="InterPro"/>
</dbReference>
<feature type="compositionally biased region" description="Polar residues" evidence="1">
    <location>
        <begin position="1122"/>
        <end position="1131"/>
    </location>
</feature>
<dbReference type="InterPro" id="IPR028750">
    <property type="entry name" value="CEP350/CC187"/>
</dbReference>
<dbReference type="Gene3D" id="2.30.30.190">
    <property type="entry name" value="CAP Gly-rich-like domain"/>
    <property type="match status" value="1"/>
</dbReference>
<accession>A0A3Q0FPF2</accession>
<dbReference type="GO" id="GO:0005813">
    <property type="term" value="C:centrosome"/>
    <property type="evidence" value="ECO:0007669"/>
    <property type="project" value="InterPro"/>
</dbReference>
<dbReference type="PANTHER" id="PTHR13958:SF3">
    <property type="entry name" value="CAP-GLY DOMAIN-CONTAINING PROTEIN-RELATED"/>
    <property type="match status" value="1"/>
</dbReference>
<dbReference type="InterPro" id="IPR000938">
    <property type="entry name" value="CAP-Gly_domain"/>
</dbReference>
<dbReference type="Proteomes" id="UP000189705">
    <property type="component" value="Unplaced"/>
</dbReference>
<feature type="compositionally biased region" description="Low complexity" evidence="1">
    <location>
        <begin position="1930"/>
        <end position="1940"/>
    </location>
</feature>
<feature type="compositionally biased region" description="Polar residues" evidence="1">
    <location>
        <begin position="1090"/>
        <end position="1099"/>
    </location>
</feature>
<feature type="region of interest" description="Disordered" evidence="1">
    <location>
        <begin position="1867"/>
        <end position="1946"/>
    </location>
</feature>
<feature type="compositionally biased region" description="Polar residues" evidence="1">
    <location>
        <begin position="1908"/>
        <end position="1929"/>
    </location>
</feature>
<dbReference type="InterPro" id="IPR036859">
    <property type="entry name" value="CAP-Gly_dom_sf"/>
</dbReference>
<organism evidence="3 4">
    <name type="scientific">Alligator sinensis</name>
    <name type="common">Chinese alligator</name>
    <dbReference type="NCBI Taxonomy" id="38654"/>
    <lineage>
        <taxon>Eukaryota</taxon>
        <taxon>Metazoa</taxon>
        <taxon>Chordata</taxon>
        <taxon>Craniata</taxon>
        <taxon>Vertebrata</taxon>
        <taxon>Euteleostomi</taxon>
        <taxon>Archelosauria</taxon>
        <taxon>Archosauria</taxon>
        <taxon>Crocodylia</taxon>
        <taxon>Alligatoridae</taxon>
        <taxon>Alligatorinae</taxon>
        <taxon>Alligator</taxon>
    </lineage>
</organism>
<sequence>MAWKASSFANEESATLLDVASAWKSFHQAKDVLQRIENKFSHGEQSYANTRQARRRLWHERSPGDFPFTGSQTLQDRSVSSEGECSGSSPCSRGKSHSATCSPDTAEVGGVTAAARTWSAPWSPCAPRTRDSVSDQEERSRRSLMRPRGSAPGSPPWSPACVHQFSAGPGAIWRDASLDRARQPATPSVSRSKSPAAPELEGPRKKSHAGKLQQLKERIREQRQRHRALTQEQEQPSAVYAGDLLHGRPLKRKVRKVAAAPAAPVYRGFSAVDLKAAQFLPGKETERSQVAKFTDTECWRDYNYSPAQRGPSATPRKKQGLTPSKSPVPKKTRINKGSNLFGAFAWREGQKLAAKLLGPPPKFPKMRDVPEDETGEKNSEPGNESIATLQGGQRSRENAGSGGDRVGNSPKEKSCRVMQSGSFETDGSALAGEARQRRWDLRMQSQVASKNPSASLQRDAQEGKAGDPRQYLGVSPLVSPGSGTTTPSFQEDKSRSFLNSSYSRGKGTSPRRTTGSNWPAQRASEKENLPQPLKKKVNVGRSHPYSPEEVHEFMHRKTAERKKRSLEERESVKQAREARTKRLQEVYRKQREAFARKPGVEESHAGHRGTARPAPSPRSPSNHERSNARSLERTFMEWADTTSHVLLRSEEQGSSDLRLETSLATAAPLDFTPSLASERGFLSPLKLQDLELSPSPRQCLPPQSIFLPPQAARRHLKASASEDTSALSPYRNKQERVKAIHALARALGARIEIAAERLKAMSHLPDSDDGGLACTALGPLGRSPPCSWHKTREKGLDGRVNPLLGLDDPLSNGSWLSPDQEQDGLDWTRHADSAAGAEAQGWERGILAPLSDTLAVGKEVPWASARQERFDDCKILSHAWKGLAEAESYPDTDLSRGELMTSPSHRGLVTSPWRAPAEQRNRCTSELWREEAATVLPKQTLGTSTSCWSGPCTSAASRIEKDLGRGEPACRDAEEGYRSHLESIKQASHVLALKLQAHQFQQERQLAVLSEKAKLEAQESQRSLDELLKHHVEGLDSTSADSAVRSRFELAKQEPRRCRLEGDPKRENAAAASTPGGRSPRPSVQKAETDGNTMITQPTTKRRAPGEANLDSSTHRPEHGDSSQVPPSLNPLSAPISLPKSKTRAADDSGDSSEQTDSISQWSEVSQFYGGSSTFSQFGLAMAEQYLREEELRARHQAALLRLREEALQEKTRAELAWLEYQECCLDNLRDAQEMTAIAEKQREILTKLKQEQVEILHLRNIYRAAHQERKLLLKQQRDILLMQKSTAQLQQELHSLAGQQQFINSLADVKEVIKKAGKISSPTTPSTRAESTAQTSKRPGVSGNSCAQKRNKQSGPCQGHHIERERTSLGYRNRAEEPQRWERTFGADPKAPGKGVKKSRDAVNQTIGPVLMDEDLKDAEPGDRSQVFLHLEDGDSAEMDKATLIPGSGGDERYEFLESNPEEKKHISNAGLDPKDNKAINSHDSEFTMKGLGMLSTLCNLCLARVENSLQETDVPVIKEEKKDVFAAHEETPAGEREGWAKPFCDSLHNLLGEGKGLKSCSERLGSAASSTKSQDSSHSSKSNKSCHSLPEFRKVSAVRIDISESFASASELGAEDGQDTDVSIPEEFAMQDDEDVDVFSNPLTQMRTVLGDGNELLSDDKCDEQVLPDETLLFFHGSGKYLGVVPGCDCVHKSHRDTPLNNGNPQPSISKTEEPFPLQSDDLAIGRYGPHMDASTPSSRSENCNLNKVSTPGKSEQGRDSFNSLLHSNDVWGAWKSFGLQGSSSTAIRVEKDGRDDDLPVDQSKTELFGCHAVGSSKHLSEVAVGKRVSLPPKELMTDDEMSSLPIASPVVSRDSAGLEGEATDAELLSDRPVSGNPTETASPRTRAVEVPVEAAIRPSDVETLQRASVENQKSPATGSQTPKPTLSSVSSKQQSSQAKRCHPECKDDVTFVSDDEVLPPIDEDTLSEILSPVDEVLSYGSIDLPSSNKTDFSFQCRGLPAPPIIAGGIKSDHVSFSTEDFPSPPEQLILSEARDNTDADVSVIQDQLCSLPDEEVGPPSPELGGDVSVQDGKFLGLSWDKENTSDRREGLLEQAGGENKSVLQQSGLSLVSNPILSSQVNKSPECLKKPSKPFLTLSTAQGEADDPLLSFEVGNRVLVKYAQPGTLMFKGYTNFDNGYWAGVALDKPEGDHDGTYRGVKYFVCAKDCGVFVRPDQISRLLEDSECSCDYTGDEDSFSDGDAPSKGASHSADSDQKRTGYTEEESEDVCNTEGPASKENKSRSHTSSSSVINHESLSWKHSEFTLPTCSAGFESDKETTERMEIEQTFANVLPVRNKDSLTGEFGISRHISCLLQDQERNKLADAISSELTTKLLLDTLIAFSATAEHKYKSVCERKMRKDGFEKVDSGKRLLFKKNHTDSFSEQSAAVSDVLLCHFDMLNSHGPCTAQTIVEKIITKFVDDALKEYRKIKRKQGAKVDELCHGSAETAQATLPFLIKILDAGVFGSAEGLDQLISVQPTQELKLQRQNLYGLDQWHSAPWKKTVEVPLLVPHNRSYVKTLSARAVEELWTPENIYTNCRRINVPKAFKDHDISDDDLEAESKRIYNQIIFDLTQELLQEEYAVMGNPNTYPWLKENLGSRCSRRLQRKPDVNEVKSIIQGEIIKIMNFEKNDLEMKRKLLNMTKYGNCKRDRVDLILIQELHKEESQWIYYDDDELTVKRRLSDDIFDSLILDTVRVLNEIYLRRTCD</sequence>
<dbReference type="KEGG" id="asn:102381201"/>
<feature type="compositionally biased region" description="Basic and acidic residues" evidence="1">
    <location>
        <begin position="2254"/>
        <end position="2263"/>
    </location>
</feature>
<dbReference type="STRING" id="38654.A0A3Q0FPF2"/>
<dbReference type="Pfam" id="PF01302">
    <property type="entry name" value="CAP_GLY"/>
    <property type="match status" value="1"/>
</dbReference>
<feature type="compositionally biased region" description="Polar residues" evidence="1">
    <location>
        <begin position="1321"/>
        <end position="1357"/>
    </location>
</feature>
<feature type="compositionally biased region" description="Basic and acidic residues" evidence="1">
    <location>
        <begin position="128"/>
        <end position="141"/>
    </location>
</feature>
<evidence type="ECO:0000313" key="4">
    <source>
        <dbReference type="RefSeq" id="XP_025049536.1"/>
    </source>
</evidence>
<dbReference type="GO" id="GO:0034453">
    <property type="term" value="P:microtubule anchoring"/>
    <property type="evidence" value="ECO:0007669"/>
    <property type="project" value="InterPro"/>
</dbReference>
<feature type="compositionally biased region" description="Basic and acidic residues" evidence="1">
    <location>
        <begin position="546"/>
        <end position="557"/>
    </location>
</feature>
<evidence type="ECO:0000313" key="3">
    <source>
        <dbReference type="Proteomes" id="UP000189705"/>
    </source>
</evidence>
<reference evidence="4" key="1">
    <citation type="submission" date="2025-08" db="UniProtKB">
        <authorList>
            <consortium name="RefSeq"/>
        </authorList>
    </citation>
    <scope>IDENTIFICATION</scope>
</reference>
<feature type="region of interest" description="Disordered" evidence="1">
    <location>
        <begin position="2235"/>
        <end position="2292"/>
    </location>
</feature>
<name>A0A3Q0FPF2_ALLSI</name>
<feature type="region of interest" description="Disordered" evidence="1">
    <location>
        <begin position="1735"/>
        <end position="1760"/>
    </location>
</feature>
<protein>
    <submittedName>
        <fullName evidence="4">Centrosome-associated protein 350</fullName>
    </submittedName>
</protein>
<dbReference type="PANTHER" id="PTHR13958">
    <property type="entry name" value="CENTROSOME-ASSOCIATED PROTEIN 350"/>
    <property type="match status" value="1"/>
</dbReference>
<feature type="region of interest" description="Disordered" evidence="1">
    <location>
        <begin position="302"/>
        <end position="335"/>
    </location>
</feature>
<feature type="compositionally biased region" description="Low complexity" evidence="1">
    <location>
        <begin position="78"/>
        <end position="92"/>
    </location>
</feature>
<evidence type="ECO:0000256" key="1">
    <source>
        <dbReference type="SAM" id="MobiDB-lite"/>
    </source>
</evidence>
<dbReference type="GeneID" id="102381201"/>
<dbReference type="SMART" id="SM01052">
    <property type="entry name" value="CAP_GLY"/>
    <property type="match status" value="1"/>
</dbReference>
<feature type="compositionally biased region" description="Basic and acidic residues" evidence="1">
    <location>
        <begin position="1361"/>
        <end position="1386"/>
    </location>
</feature>
<feature type="compositionally biased region" description="Polar residues" evidence="1">
    <location>
        <begin position="1737"/>
        <end position="1760"/>
    </location>
</feature>
<feature type="compositionally biased region" description="Basic and acidic residues" evidence="1">
    <location>
        <begin position="565"/>
        <end position="605"/>
    </location>
</feature>
<proteinExistence type="predicted"/>
<feature type="region of interest" description="Disordered" evidence="1">
    <location>
        <begin position="1570"/>
        <end position="1589"/>
    </location>
</feature>
<dbReference type="SUPFAM" id="SSF74924">
    <property type="entry name" value="Cap-Gly domain"/>
    <property type="match status" value="1"/>
</dbReference>
<feature type="compositionally biased region" description="Basic and acidic residues" evidence="1">
    <location>
        <begin position="1055"/>
        <end position="1068"/>
    </location>
</feature>
<evidence type="ECO:0000259" key="2">
    <source>
        <dbReference type="PROSITE" id="PS50245"/>
    </source>
</evidence>
<feature type="region of interest" description="Disordered" evidence="1">
    <location>
        <begin position="121"/>
        <end position="163"/>
    </location>
</feature>
<keyword evidence="3" id="KW-1185">Reference proteome</keyword>
<gene>
    <name evidence="4" type="primary">LOC102381201</name>
</gene>
<dbReference type="PROSITE" id="PS50245">
    <property type="entry name" value="CAP_GLY_2"/>
    <property type="match status" value="1"/>
</dbReference>
<feature type="region of interest" description="Disordered" evidence="1">
    <location>
        <begin position="355"/>
        <end position="629"/>
    </location>
</feature>
<feature type="compositionally biased region" description="Polar residues" evidence="1">
    <location>
        <begin position="443"/>
        <end position="458"/>
    </location>
</feature>
<feature type="region of interest" description="Disordered" evidence="1">
    <location>
        <begin position="1318"/>
        <end position="1401"/>
    </location>
</feature>